<proteinExistence type="predicted"/>
<organism evidence="1 2">
    <name type="scientific">Meripilus lineatus</name>
    <dbReference type="NCBI Taxonomy" id="2056292"/>
    <lineage>
        <taxon>Eukaryota</taxon>
        <taxon>Fungi</taxon>
        <taxon>Dikarya</taxon>
        <taxon>Basidiomycota</taxon>
        <taxon>Agaricomycotina</taxon>
        <taxon>Agaricomycetes</taxon>
        <taxon>Polyporales</taxon>
        <taxon>Meripilaceae</taxon>
        <taxon>Meripilus</taxon>
    </lineage>
</organism>
<comment type="caution">
    <text evidence="1">The sequence shown here is derived from an EMBL/GenBank/DDBJ whole genome shotgun (WGS) entry which is preliminary data.</text>
</comment>
<dbReference type="EMBL" id="JANAWD010000140">
    <property type="protein sequence ID" value="KAJ3485842.1"/>
    <property type="molecule type" value="Genomic_DNA"/>
</dbReference>
<protein>
    <recommendedName>
        <fullName evidence="3">F-box domain-containing protein</fullName>
    </recommendedName>
</protein>
<reference evidence="1" key="1">
    <citation type="submission" date="2022-07" db="EMBL/GenBank/DDBJ databases">
        <title>Genome Sequence of Physisporinus lineatus.</title>
        <authorList>
            <person name="Buettner E."/>
        </authorList>
    </citation>
    <scope>NUCLEOTIDE SEQUENCE</scope>
    <source>
        <strain evidence="1">VT162</strain>
    </source>
</reference>
<evidence type="ECO:0008006" key="3">
    <source>
        <dbReference type="Google" id="ProtNLM"/>
    </source>
</evidence>
<name>A0AAD5V4I7_9APHY</name>
<dbReference type="Gene3D" id="3.80.10.10">
    <property type="entry name" value="Ribonuclease Inhibitor"/>
    <property type="match status" value="1"/>
</dbReference>
<sequence>MIGNIFGIFKLDDYIQKPQPPYADRTSRSKEQLDIEIANQRRHLCFLTSERNRCVAAVSCPTEILTEVFCHVMRLIIEDLVYIFSDNTVEQNLSDQLAVSHVCHHWRSVVLRSQAYWRYQPIGENGLLWFPEMVQRAGKQPLYLWMNIERRRPWGIHSQRYFSLTLLCARSLYIPIPYDSHSNNASSIIKAIPRSLPVLESLVLLTGEIKDRPLGIHDFNGFPQLRTLAVIGFAWSWESLSLPSTMVHLTLRGPVDQIWGERSRETLMQLTNLRTLKIIDTSPPEYDAGSNLDSFPRTPTIKMPHLQHLRVAADPLSATTFIQQFELSHDTSVSVHCTYLRTSDRDEIDFAQLRCLLNWINLYLRGLNKAGTEICSLQIEEDTVSTENMSLILRFWTSRFPPPHSQNWSIGITRPQLKIRFENHVADDDFTLDEDDSPDQLRDYLKKIIPWFHLTGIRHLRADKLNVVEKPGRVFDALPKVEVLSLSGVGVAALLGGLMPRKRSSKRSRLPALRTLTVRDADDLQDQDITELVDSRLRCGQPLQDLRIIRCASIQAASIEQLRQKVPHVEWEIEEEN</sequence>
<evidence type="ECO:0000313" key="2">
    <source>
        <dbReference type="Proteomes" id="UP001212997"/>
    </source>
</evidence>
<evidence type="ECO:0000313" key="1">
    <source>
        <dbReference type="EMBL" id="KAJ3485842.1"/>
    </source>
</evidence>
<dbReference type="AlphaFoldDB" id="A0AAD5V4I7"/>
<dbReference type="SUPFAM" id="SSF52047">
    <property type="entry name" value="RNI-like"/>
    <property type="match status" value="1"/>
</dbReference>
<gene>
    <name evidence="1" type="ORF">NLI96_g4661</name>
</gene>
<keyword evidence="2" id="KW-1185">Reference proteome</keyword>
<dbReference type="Gene3D" id="1.20.1280.50">
    <property type="match status" value="1"/>
</dbReference>
<accession>A0AAD5V4I7</accession>
<dbReference type="Proteomes" id="UP001212997">
    <property type="component" value="Unassembled WGS sequence"/>
</dbReference>
<dbReference type="InterPro" id="IPR032675">
    <property type="entry name" value="LRR_dom_sf"/>
</dbReference>